<reference evidence="2" key="1">
    <citation type="submission" date="2020-02" db="EMBL/GenBank/DDBJ databases">
        <authorList>
            <person name="Meier V. D."/>
        </authorList>
    </citation>
    <scope>NUCLEOTIDE SEQUENCE</scope>
    <source>
        <strain evidence="2">AVDCRST_MAG27</strain>
    </source>
</reference>
<organism evidence="2">
    <name type="scientific">uncultured Craurococcus sp</name>
    <dbReference type="NCBI Taxonomy" id="1135998"/>
    <lineage>
        <taxon>Bacteria</taxon>
        <taxon>Pseudomonadati</taxon>
        <taxon>Pseudomonadota</taxon>
        <taxon>Alphaproteobacteria</taxon>
        <taxon>Acetobacterales</taxon>
        <taxon>Acetobacteraceae</taxon>
        <taxon>Craurococcus</taxon>
        <taxon>environmental samples</taxon>
    </lineage>
</organism>
<evidence type="ECO:0000313" key="2">
    <source>
        <dbReference type="EMBL" id="CAA9284037.1"/>
    </source>
</evidence>
<gene>
    <name evidence="2" type="ORF">AVDCRST_MAG27-4081</name>
</gene>
<feature type="non-terminal residue" evidence="2">
    <location>
        <position position="1"/>
    </location>
</feature>
<feature type="region of interest" description="Disordered" evidence="1">
    <location>
        <begin position="1"/>
        <end position="104"/>
    </location>
</feature>
<protein>
    <submittedName>
        <fullName evidence="2">Uncharacterized protein</fullName>
    </submittedName>
</protein>
<evidence type="ECO:0000256" key="1">
    <source>
        <dbReference type="SAM" id="MobiDB-lite"/>
    </source>
</evidence>
<dbReference type="EMBL" id="CADCTD010000176">
    <property type="protein sequence ID" value="CAA9284037.1"/>
    <property type="molecule type" value="Genomic_DNA"/>
</dbReference>
<feature type="non-terminal residue" evidence="2">
    <location>
        <position position="104"/>
    </location>
</feature>
<dbReference type="AlphaFoldDB" id="A0A6J4JPL3"/>
<feature type="compositionally biased region" description="Low complexity" evidence="1">
    <location>
        <begin position="24"/>
        <end position="33"/>
    </location>
</feature>
<proteinExistence type="predicted"/>
<sequence>AESGNAFLGARLGGIARRRPPARPGLRLAPQAGGAEGGGDRRRARRQPACPAGPGRLGGGPRRRPHLRPPAAAARVARTGAGARGSPADPAAATPTAPHGRSAA</sequence>
<accession>A0A6J4JPL3</accession>
<feature type="compositionally biased region" description="Low complexity" evidence="1">
    <location>
        <begin position="69"/>
        <end position="98"/>
    </location>
</feature>
<name>A0A6J4JPL3_9PROT</name>